<dbReference type="InterPro" id="IPR038872">
    <property type="entry name" value="Put_GTT3"/>
</dbReference>
<dbReference type="InterPro" id="IPR011051">
    <property type="entry name" value="RmlC_Cupin_sf"/>
</dbReference>
<gene>
    <name evidence="4" type="ORF">MPH_08814</name>
</gene>
<dbReference type="EMBL" id="AHHD01000375">
    <property type="protein sequence ID" value="EKG14071.1"/>
    <property type="molecule type" value="Genomic_DNA"/>
</dbReference>
<dbReference type="SUPFAM" id="SSF51182">
    <property type="entry name" value="RmlC-like cupins"/>
    <property type="match status" value="1"/>
</dbReference>
<dbReference type="GO" id="GO:0016020">
    <property type="term" value="C:membrane"/>
    <property type="evidence" value="ECO:0007669"/>
    <property type="project" value="TreeGrafter"/>
</dbReference>
<keyword evidence="2" id="KW-0472">Membrane</keyword>
<feature type="transmembrane region" description="Helical" evidence="2">
    <location>
        <begin position="237"/>
        <end position="258"/>
    </location>
</feature>
<dbReference type="InterPro" id="IPR014710">
    <property type="entry name" value="RmlC-like_jellyroll"/>
</dbReference>
<evidence type="ECO:0000256" key="2">
    <source>
        <dbReference type="SAM" id="Phobius"/>
    </source>
</evidence>
<proteinExistence type="predicted"/>
<dbReference type="Proteomes" id="UP000007129">
    <property type="component" value="Unassembled WGS sequence"/>
</dbReference>
<feature type="domain" description="Cupin type-1" evidence="3">
    <location>
        <begin position="400"/>
        <end position="448"/>
    </location>
</feature>
<dbReference type="PANTHER" id="PTHR41807:SF1">
    <property type="entry name" value="GLUTATHIONE TRANSFERASE 3"/>
    <property type="match status" value="1"/>
</dbReference>
<name>K2QWE5_MACPH</name>
<feature type="transmembrane region" description="Helical" evidence="2">
    <location>
        <begin position="200"/>
        <end position="217"/>
    </location>
</feature>
<dbReference type="VEuPathDB" id="FungiDB:MPH_08814"/>
<dbReference type="STRING" id="1126212.K2QWE5"/>
<dbReference type="CDD" id="cd02219">
    <property type="entry name" value="cupin_YjlB-like"/>
    <property type="match status" value="1"/>
</dbReference>
<keyword evidence="2" id="KW-0812">Transmembrane</keyword>
<evidence type="ECO:0000259" key="3">
    <source>
        <dbReference type="Pfam" id="PF00190"/>
    </source>
</evidence>
<dbReference type="Gene3D" id="2.60.120.10">
    <property type="entry name" value="Jelly Rolls"/>
    <property type="match status" value="1"/>
</dbReference>
<dbReference type="eggNOG" id="ENOG502S8AT">
    <property type="taxonomic scope" value="Eukaryota"/>
</dbReference>
<keyword evidence="2" id="KW-1133">Transmembrane helix</keyword>
<dbReference type="InterPro" id="IPR047121">
    <property type="entry name" value="YjiB-like"/>
</dbReference>
<organism evidence="4 5">
    <name type="scientific">Macrophomina phaseolina (strain MS6)</name>
    <name type="common">Charcoal rot fungus</name>
    <dbReference type="NCBI Taxonomy" id="1126212"/>
    <lineage>
        <taxon>Eukaryota</taxon>
        <taxon>Fungi</taxon>
        <taxon>Dikarya</taxon>
        <taxon>Ascomycota</taxon>
        <taxon>Pezizomycotina</taxon>
        <taxon>Dothideomycetes</taxon>
        <taxon>Dothideomycetes incertae sedis</taxon>
        <taxon>Botryosphaeriales</taxon>
        <taxon>Botryosphaeriaceae</taxon>
        <taxon>Macrophomina</taxon>
    </lineage>
</organism>
<evidence type="ECO:0000313" key="5">
    <source>
        <dbReference type="Proteomes" id="UP000007129"/>
    </source>
</evidence>
<sequence>MSSWLQKQRKAELVALAEQAGFTGYESLLKDDLVASLDEHLKNNATRLAGNSSFAEYYERSSSPVKKTRANAPMESDSEPREPRSTRPRRRVTRIKQEQIDSQDEIEATPAQTKAVATRTPRSVQRVAAQVPLPPSPAVVTDAIERQTAIVKESVGNAWTNSGVTDYAEYIREVLSSVVGVEAAVVLVEAFYLQKQVMPWFYFFDIPAVSALGTNSYPVHFPEFFVLLTSSFWSPSLLWANTSLFIPLVFAYFFNITLKSKGPNLASKKPAYQVDPLTFNIAKALVSYMVYAQGVRFSGLVADETVLTVADALPGGHHGVLIGAGIGAVVSIYEAVLKRVSKHHIPAHSLVPNTSIQQKPLLIYHSAFAPSAASASAIESHLSSIGVVEPQWRYTMYTTTHFHSTTHEVLCISNGRAKLCFGGEDNADRVEPVVEKGDVVIVPAGVGHRLLEDQSGGFQMVGSYPKGCSWDMCYGKKGEEDKIEGIKKLGWFEKDPIYGDKGPAVEV</sequence>
<reference evidence="4 5" key="1">
    <citation type="journal article" date="2012" name="BMC Genomics">
        <title>Tools to kill: Genome of one of the most destructive plant pathogenic fungi Macrophomina phaseolina.</title>
        <authorList>
            <person name="Islam M.S."/>
            <person name="Haque M.S."/>
            <person name="Islam M.M."/>
            <person name="Emdad E.M."/>
            <person name="Halim A."/>
            <person name="Hossen Q.M.M."/>
            <person name="Hossain M.Z."/>
            <person name="Ahmed B."/>
            <person name="Rahim S."/>
            <person name="Rahman M.S."/>
            <person name="Alam M.M."/>
            <person name="Hou S."/>
            <person name="Wan X."/>
            <person name="Saito J.A."/>
            <person name="Alam M."/>
        </authorList>
    </citation>
    <scope>NUCLEOTIDE SEQUENCE [LARGE SCALE GENOMIC DNA]</scope>
    <source>
        <strain evidence="4 5">MS6</strain>
    </source>
</reference>
<evidence type="ECO:0000256" key="1">
    <source>
        <dbReference type="SAM" id="MobiDB-lite"/>
    </source>
</evidence>
<accession>K2QWE5</accession>
<dbReference type="InterPro" id="IPR006045">
    <property type="entry name" value="Cupin_1"/>
</dbReference>
<dbReference type="OrthoDB" id="4034134at2759"/>
<dbReference type="InParanoid" id="K2QWE5"/>
<dbReference type="AlphaFoldDB" id="K2QWE5"/>
<protein>
    <submittedName>
        <fullName evidence="4">Cupin RmlC-type</fullName>
    </submittedName>
</protein>
<feature type="region of interest" description="Disordered" evidence="1">
    <location>
        <begin position="59"/>
        <end position="91"/>
    </location>
</feature>
<comment type="caution">
    <text evidence="4">The sequence shown here is derived from an EMBL/GenBank/DDBJ whole genome shotgun (WGS) entry which is preliminary data.</text>
</comment>
<dbReference type="HOGENOM" id="CLU_041452_0_0_1"/>
<dbReference type="Pfam" id="PF00190">
    <property type="entry name" value="Cupin_1"/>
    <property type="match status" value="1"/>
</dbReference>
<evidence type="ECO:0000313" key="4">
    <source>
        <dbReference type="EMBL" id="EKG14071.1"/>
    </source>
</evidence>
<dbReference type="PANTHER" id="PTHR41807">
    <property type="entry name" value="GLUTATHIONE TRANSFERASE 3"/>
    <property type="match status" value="1"/>
</dbReference>